<dbReference type="Proteomes" id="UP000070444">
    <property type="component" value="Unassembled WGS sequence"/>
</dbReference>
<accession>A0A137NW12</accession>
<keyword evidence="2" id="KW-1185">Reference proteome</keyword>
<gene>
    <name evidence="1" type="ORF">CONCODRAFT_11007</name>
</gene>
<name>A0A137NW12_CONC2</name>
<evidence type="ECO:0000313" key="1">
    <source>
        <dbReference type="EMBL" id="KXN67025.1"/>
    </source>
</evidence>
<dbReference type="EMBL" id="KQ964668">
    <property type="protein sequence ID" value="KXN67025.1"/>
    <property type="molecule type" value="Genomic_DNA"/>
</dbReference>
<proteinExistence type="predicted"/>
<dbReference type="AlphaFoldDB" id="A0A137NW12"/>
<organism evidence="1 2">
    <name type="scientific">Conidiobolus coronatus (strain ATCC 28846 / CBS 209.66 / NRRL 28638)</name>
    <name type="common">Delacroixia coronata</name>
    <dbReference type="NCBI Taxonomy" id="796925"/>
    <lineage>
        <taxon>Eukaryota</taxon>
        <taxon>Fungi</taxon>
        <taxon>Fungi incertae sedis</taxon>
        <taxon>Zoopagomycota</taxon>
        <taxon>Entomophthoromycotina</taxon>
        <taxon>Entomophthoromycetes</taxon>
        <taxon>Entomophthorales</taxon>
        <taxon>Ancylistaceae</taxon>
        <taxon>Conidiobolus</taxon>
    </lineage>
</organism>
<reference evidence="1 2" key="1">
    <citation type="journal article" date="2015" name="Genome Biol. Evol.">
        <title>Phylogenomic analyses indicate that early fungi evolved digesting cell walls of algal ancestors of land plants.</title>
        <authorList>
            <person name="Chang Y."/>
            <person name="Wang S."/>
            <person name="Sekimoto S."/>
            <person name="Aerts A.L."/>
            <person name="Choi C."/>
            <person name="Clum A."/>
            <person name="LaButti K.M."/>
            <person name="Lindquist E.A."/>
            <person name="Yee Ngan C."/>
            <person name="Ohm R.A."/>
            <person name="Salamov A.A."/>
            <person name="Grigoriev I.V."/>
            <person name="Spatafora J.W."/>
            <person name="Berbee M.L."/>
        </authorList>
    </citation>
    <scope>NUCLEOTIDE SEQUENCE [LARGE SCALE GENOMIC DNA]</scope>
    <source>
        <strain evidence="1 2">NRRL 28638</strain>
    </source>
</reference>
<sequence length="187" mass="21470">MTNSSQYTLTYKSESNDGIYLVKSAKQSYEFSLEQKKSLKLINPNGNEALTTESKSFFNDDLKLNLPLDNNFHGVEFVQKGDCSGYKVKGRYNATPIDWKWKKNHGGLSFQLIDKSDPDSIIADIRGFTLREASEGHMTINNLENAYFEELLIGTGCLIYQTEKILKKRERDRKPFGQLETFKKFSK</sequence>
<protein>
    <submittedName>
        <fullName evidence="1">Uncharacterized protein</fullName>
    </submittedName>
</protein>
<evidence type="ECO:0000313" key="2">
    <source>
        <dbReference type="Proteomes" id="UP000070444"/>
    </source>
</evidence>